<organism evidence="4 5">
    <name type="scientific">Niabella ginsenosidivorans</name>
    <dbReference type="NCBI Taxonomy" id="1176587"/>
    <lineage>
        <taxon>Bacteria</taxon>
        <taxon>Pseudomonadati</taxon>
        <taxon>Bacteroidota</taxon>
        <taxon>Chitinophagia</taxon>
        <taxon>Chitinophagales</taxon>
        <taxon>Chitinophagaceae</taxon>
        <taxon>Niabella</taxon>
    </lineage>
</organism>
<dbReference type="Gene3D" id="3.40.50.1820">
    <property type="entry name" value="alpha/beta hydrolase"/>
    <property type="match status" value="1"/>
</dbReference>
<dbReference type="InterPro" id="IPR050585">
    <property type="entry name" value="Xaa-Pro_dipeptidyl-ppase/CocE"/>
</dbReference>
<dbReference type="Pfam" id="PF02129">
    <property type="entry name" value="Peptidase_S15"/>
    <property type="match status" value="1"/>
</dbReference>
<dbReference type="SUPFAM" id="SSF53474">
    <property type="entry name" value="alpha/beta-Hydrolases"/>
    <property type="match status" value="1"/>
</dbReference>
<dbReference type="Gene3D" id="2.60.120.260">
    <property type="entry name" value="Galactose-binding domain-like"/>
    <property type="match status" value="1"/>
</dbReference>
<evidence type="ECO:0000256" key="1">
    <source>
        <dbReference type="ARBA" id="ARBA00022801"/>
    </source>
</evidence>
<dbReference type="EMBL" id="CP015772">
    <property type="protein sequence ID" value="ANH82655.1"/>
    <property type="molecule type" value="Genomic_DNA"/>
</dbReference>
<dbReference type="InterPro" id="IPR013736">
    <property type="entry name" value="Xaa-Pro_dipept_C"/>
</dbReference>
<feature type="chain" id="PRO_5008389891" evidence="2">
    <location>
        <begin position="20"/>
        <end position="605"/>
    </location>
</feature>
<evidence type="ECO:0000259" key="3">
    <source>
        <dbReference type="SMART" id="SM00939"/>
    </source>
</evidence>
<dbReference type="Gene3D" id="1.10.3020.10">
    <property type="entry name" value="alpha-amino acid ester hydrolase ( Helical cap domain)"/>
    <property type="match status" value="1"/>
</dbReference>
<dbReference type="PANTHER" id="PTHR43056">
    <property type="entry name" value="PEPTIDASE S9 PROLYL OLIGOPEPTIDASE"/>
    <property type="match status" value="1"/>
</dbReference>
<evidence type="ECO:0000313" key="4">
    <source>
        <dbReference type="EMBL" id="ANH82655.1"/>
    </source>
</evidence>
<dbReference type="SMART" id="SM00939">
    <property type="entry name" value="PepX_C"/>
    <property type="match status" value="1"/>
</dbReference>
<gene>
    <name evidence="4" type="ORF">A8C56_18240</name>
</gene>
<dbReference type="OrthoDB" id="319764at2"/>
<dbReference type="NCBIfam" id="TIGR00976">
    <property type="entry name" value="CocE_NonD"/>
    <property type="match status" value="1"/>
</dbReference>
<accession>A0A1A9I5P6</accession>
<dbReference type="PANTHER" id="PTHR43056:SF10">
    <property type="entry name" value="COCE_NOND FAMILY, PUTATIVE (AFU_ORTHOLOGUE AFUA_7G00600)-RELATED"/>
    <property type="match status" value="1"/>
</dbReference>
<evidence type="ECO:0000256" key="2">
    <source>
        <dbReference type="SAM" id="SignalP"/>
    </source>
</evidence>
<dbReference type="InterPro" id="IPR029058">
    <property type="entry name" value="AB_hydrolase_fold"/>
</dbReference>
<dbReference type="GO" id="GO:0008239">
    <property type="term" value="F:dipeptidyl-peptidase activity"/>
    <property type="evidence" value="ECO:0007669"/>
    <property type="project" value="InterPro"/>
</dbReference>
<dbReference type="KEGG" id="nia:A8C56_18240"/>
<dbReference type="SUPFAM" id="SSF49785">
    <property type="entry name" value="Galactose-binding domain-like"/>
    <property type="match status" value="1"/>
</dbReference>
<dbReference type="STRING" id="1176587.A8C56_18240"/>
<keyword evidence="2" id="KW-0732">Signal</keyword>
<keyword evidence="1" id="KW-0378">Hydrolase</keyword>
<reference evidence="4 5" key="1">
    <citation type="submission" date="2016-05" db="EMBL/GenBank/DDBJ databases">
        <title>Niabella ginsenosidivorans BS26 whole genome sequencing.</title>
        <authorList>
            <person name="Im W.T."/>
            <person name="Siddiqi M.Z."/>
        </authorList>
    </citation>
    <scope>NUCLEOTIDE SEQUENCE [LARGE SCALE GENOMIC DNA]</scope>
    <source>
        <strain evidence="4 5">BS26</strain>
    </source>
</reference>
<dbReference type="InterPro" id="IPR005674">
    <property type="entry name" value="CocE/Ser_esterase"/>
</dbReference>
<dbReference type="InterPro" id="IPR000383">
    <property type="entry name" value="Xaa-Pro-like_dom"/>
</dbReference>
<protein>
    <submittedName>
        <fullName evidence="4">X-Pro dipeptidyl-peptidase</fullName>
    </submittedName>
</protein>
<dbReference type="AlphaFoldDB" id="A0A1A9I5P6"/>
<dbReference type="Pfam" id="PF08530">
    <property type="entry name" value="PepX_C"/>
    <property type="match status" value="1"/>
</dbReference>
<feature type="signal peptide" evidence="2">
    <location>
        <begin position="1"/>
        <end position="19"/>
    </location>
</feature>
<name>A0A1A9I5P6_9BACT</name>
<keyword evidence="5" id="KW-1185">Reference proteome</keyword>
<dbReference type="InterPro" id="IPR008979">
    <property type="entry name" value="Galactose-bd-like_sf"/>
</dbReference>
<sequence>MKRITSFCCLFFIMLFSMAQQTPALYTVTREMIPMRDGVRLYTVICKPVNNSGPMPILMTRTPYGAGRALPNDSTIDLSNNRYGKEQYILVYQDIRGKNNSEGEFRMHRPVNDPAQKGTIDESTDTYDTIDWLIKNVKGNNGKVGIHGISYPGFLTLTGSVHPHPALKAVSPQAAMGDLFLGDDFHHNGAFRLSYGFEYSYRMETEKDNSQYFPFKQFDLYDWYLRLGSLKNVNEKYFKGKVPTWNNFVKHPNYDTFWQYDSPLRYLKTAAVPTLHIGGYYDQEDITGPQLIYEQMERSDFQKWNHLVLGPWYHGQWEGKADSIGRIAFTVNTADFYKALELRWFNYYLKGIGDGNFDEVYAFQTGSNQWKSYATWPPKETVIKKLYLQPDRSLSFVKPAAANGAVTYISDPAHPVPYRALPIQATYGPKSRWRTWQAEDQRFVYNRPDVACFVMDSLTEDLTVTGKIIAHLVVSTTGTDADWIVKLIDVYPDTDPTDLEMSQYQLPVAMEVFRGRFRKNFSSPVPMVPGKAATIAIDLHMINHTFKKGHRVMVQVQSTWFPVIDRNPQKFIPNIFEAKESDFIKTTQSIRCNSSEPSYIELPVQ</sequence>
<proteinExistence type="predicted"/>
<feature type="domain" description="Xaa-Pro dipeptidyl-peptidase C-terminal" evidence="3">
    <location>
        <begin position="342"/>
        <end position="601"/>
    </location>
</feature>
<dbReference type="Proteomes" id="UP000077667">
    <property type="component" value="Chromosome"/>
</dbReference>
<evidence type="ECO:0000313" key="5">
    <source>
        <dbReference type="Proteomes" id="UP000077667"/>
    </source>
</evidence>